<evidence type="ECO:0000313" key="3">
    <source>
        <dbReference type="Proteomes" id="UP000077363"/>
    </source>
</evidence>
<dbReference type="InterPro" id="IPR013320">
    <property type="entry name" value="ConA-like_dom_sf"/>
</dbReference>
<dbReference type="STRING" id="1182568.SU48_02185"/>
<sequence>MKLPDFLQQRSKDAAPSLRRAAGLLLAAGIGLGVVSPGAGAQATPATCISPNFARVGNATLQGNAVQLTPNTGTQIGAAWYDTRADLDRPFDYTAKVYLGNNDGGADGMTFTLQNSAKGFTAVGIAGQGLAAGFDNSLTGEITPSLTIELDTYQNTTANGANGWADPVGDHIAAYLNGDSRHNTSSSNYLIGGPPTVVPNLENGAYHNFRVVWNPATNTLQYSLDGTVYGTINRNIRNDVGTSPFWGYTASTGGATNQQIFCNESVIPAATADVTITKTDGVNSVNPGQATTYTIVVANPGPSSDTVYNAVFTDPKVTNLTVTGVTCGSVTGGGVCPTVANTTVAKMQDVSPTGGIVIPTLPNGGSVTFTVTATVGNSATVTSITNTATVATSGYSDPTGNNTVEDINTVVQPTCIASGFSTVGNGNGSPIISNGAIQLTPDAQQRVGAAWSNTRADLNQSFDYTAKVFLGANPGGADGITFTLQNQGPTAIGVAGRSLAAGFDPLGNGAIIPSLTIEIDTFPNADSGWQDFSSNTINNHMAAYLNGDSRHIANANNLVDKTAIPSVEDGQYHDFRVTWNPTTNTLQYFLDSVLRGTINRNIRNDVGTTPYWGYTASTGDSTNQQVICNQNLIPAPVVDLSITKTDGQATTSPNQVLNYTIVIANAGPATATNAVFRDPKVTNLTVTGVTCGSVTGGGVCPTLDGTAVTKMQDITATGGIVIPTLPNGGSVTFTVTGTVANGATGNLANTATITVPTGFTDPTANNSATDTDTIEAALPATPPATCAVGSPLNLLAVTTGVKPVGASPYTYGTAFNDGAIETQTVTAQRGGCGVPPKNWTA</sequence>
<dbReference type="PANTHER" id="PTHR12223:SF19">
    <property type="entry name" value="LEGUME LECTIN DOMAIN-CONTAINING PROTEIN"/>
    <property type="match status" value="1"/>
</dbReference>
<dbReference type="Pfam" id="PF18483">
    <property type="entry name" value="Lectin_L-type_dom"/>
    <property type="match status" value="2"/>
</dbReference>
<dbReference type="CDD" id="cd01951">
    <property type="entry name" value="lectin_L-type"/>
    <property type="match status" value="2"/>
</dbReference>
<dbReference type="Pfam" id="PF01345">
    <property type="entry name" value="DUF11"/>
    <property type="match status" value="2"/>
</dbReference>
<evidence type="ECO:0000259" key="1">
    <source>
        <dbReference type="Pfam" id="PF01345"/>
    </source>
</evidence>
<dbReference type="PANTHER" id="PTHR12223">
    <property type="entry name" value="VESICULAR MANNOSE-BINDING LECTIN"/>
    <property type="match status" value="1"/>
</dbReference>
<dbReference type="EMBL" id="CP011387">
    <property type="protein sequence ID" value="ANE42763.1"/>
    <property type="molecule type" value="Genomic_DNA"/>
</dbReference>
<dbReference type="InterPro" id="IPR047589">
    <property type="entry name" value="DUF11_rpt"/>
</dbReference>
<dbReference type="PATRIC" id="fig|1182568.3.peg.459"/>
<gene>
    <name evidence="2" type="ORF">SU48_02185</name>
</gene>
<accession>A0A172T7G6</accession>
<dbReference type="Proteomes" id="UP000077363">
    <property type="component" value="Chromosome"/>
</dbReference>
<evidence type="ECO:0000313" key="2">
    <source>
        <dbReference type="EMBL" id="ANE42763.1"/>
    </source>
</evidence>
<proteinExistence type="predicted"/>
<reference evidence="2 3" key="1">
    <citation type="submission" date="2015-01" db="EMBL/GenBank/DDBJ databases">
        <title>Deinococcus puniceus/DY1/ whole genome sequencing.</title>
        <authorList>
            <person name="Kim M.K."/>
            <person name="Srinivasan S."/>
            <person name="Lee J.-J."/>
        </authorList>
    </citation>
    <scope>NUCLEOTIDE SEQUENCE [LARGE SCALE GENOMIC DNA]</scope>
    <source>
        <strain evidence="2 3">DY1</strain>
    </source>
</reference>
<organism evidence="2 3">
    <name type="scientific">Deinococcus puniceus</name>
    <dbReference type="NCBI Taxonomy" id="1182568"/>
    <lineage>
        <taxon>Bacteria</taxon>
        <taxon>Thermotogati</taxon>
        <taxon>Deinococcota</taxon>
        <taxon>Deinococci</taxon>
        <taxon>Deinococcales</taxon>
        <taxon>Deinococcaceae</taxon>
        <taxon>Deinococcus</taxon>
    </lineage>
</organism>
<feature type="domain" description="DUF11" evidence="1">
    <location>
        <begin position="639"/>
        <end position="769"/>
    </location>
</feature>
<dbReference type="InterPro" id="IPR056573">
    <property type="entry name" value="Lectin_L-type_dom"/>
</dbReference>
<dbReference type="InterPro" id="IPR051136">
    <property type="entry name" value="Intracellular_Lectin-GPT"/>
</dbReference>
<name>A0A172T7G6_9DEIO</name>
<dbReference type="Gene3D" id="2.60.120.200">
    <property type="match status" value="2"/>
</dbReference>
<feature type="domain" description="DUF11" evidence="1">
    <location>
        <begin position="273"/>
        <end position="403"/>
    </location>
</feature>
<protein>
    <recommendedName>
        <fullName evidence="1">DUF11 domain-containing protein</fullName>
    </recommendedName>
</protein>
<dbReference type="KEGG" id="dpu:SU48_02185"/>
<keyword evidence="3" id="KW-1185">Reference proteome</keyword>
<dbReference type="AlphaFoldDB" id="A0A172T7G6"/>
<dbReference type="OrthoDB" id="52232at2"/>
<dbReference type="SUPFAM" id="SSF49899">
    <property type="entry name" value="Concanavalin A-like lectins/glucanases"/>
    <property type="match status" value="2"/>
</dbReference>
<dbReference type="NCBIfam" id="TIGR01451">
    <property type="entry name" value="B_ant_repeat"/>
    <property type="match status" value="1"/>
</dbReference>
<dbReference type="InterPro" id="IPR001434">
    <property type="entry name" value="OmcB-like_DUF11"/>
</dbReference>
<dbReference type="RefSeq" id="WP_064013817.1">
    <property type="nucleotide sequence ID" value="NZ_CP011387.1"/>
</dbReference>